<reference evidence="8 9" key="1">
    <citation type="submission" date="2021-03" db="EMBL/GenBank/DDBJ databases">
        <title>Genomic Encyclopedia of Type Strains, Phase IV (KMG-IV): sequencing the most valuable type-strain genomes for metagenomic binning, comparative biology and taxonomic classification.</title>
        <authorList>
            <person name="Goeker M."/>
        </authorList>
    </citation>
    <scope>NUCLEOTIDE SEQUENCE [LARGE SCALE GENOMIC DNA]</scope>
    <source>
        <strain evidence="8 9">DSM 26048</strain>
    </source>
</reference>
<dbReference type="Proteomes" id="UP001519287">
    <property type="component" value="Unassembled WGS sequence"/>
</dbReference>
<feature type="transmembrane region" description="Helical" evidence="7">
    <location>
        <begin position="28"/>
        <end position="46"/>
    </location>
</feature>
<dbReference type="PANTHER" id="PTHR30561">
    <property type="entry name" value="SMR FAMILY PROTON-DEPENDENT DRUG EFFLUX TRANSPORTER SUGE"/>
    <property type="match status" value="1"/>
</dbReference>
<dbReference type="Gene3D" id="1.10.3730.20">
    <property type="match status" value="1"/>
</dbReference>
<dbReference type="InterPro" id="IPR037185">
    <property type="entry name" value="EmrE-like"/>
</dbReference>
<protein>
    <submittedName>
        <fullName evidence="8">Paired small multidrug resistance pump</fullName>
    </submittedName>
</protein>
<evidence type="ECO:0000256" key="6">
    <source>
        <dbReference type="RuleBase" id="RU003942"/>
    </source>
</evidence>
<evidence type="ECO:0000256" key="3">
    <source>
        <dbReference type="ARBA" id="ARBA00022692"/>
    </source>
</evidence>
<evidence type="ECO:0000256" key="2">
    <source>
        <dbReference type="ARBA" id="ARBA00022475"/>
    </source>
</evidence>
<comment type="subcellular location">
    <subcellularLocation>
        <location evidence="1 6">Cell membrane</location>
        <topology evidence="1 6">Multi-pass membrane protein</topology>
    </subcellularLocation>
</comment>
<dbReference type="RefSeq" id="WP_209974210.1">
    <property type="nucleotide sequence ID" value="NZ_JAGGLB010000015.1"/>
</dbReference>
<feature type="transmembrane region" description="Helical" evidence="7">
    <location>
        <begin position="83"/>
        <end position="102"/>
    </location>
</feature>
<evidence type="ECO:0000256" key="1">
    <source>
        <dbReference type="ARBA" id="ARBA00004651"/>
    </source>
</evidence>
<dbReference type="EMBL" id="JAGGLB010000015">
    <property type="protein sequence ID" value="MBP1992857.1"/>
    <property type="molecule type" value="Genomic_DNA"/>
</dbReference>
<dbReference type="SUPFAM" id="SSF103481">
    <property type="entry name" value="Multidrug resistance efflux transporter EmrE"/>
    <property type="match status" value="1"/>
</dbReference>
<accession>A0ABS4IZ35</accession>
<evidence type="ECO:0000256" key="5">
    <source>
        <dbReference type="ARBA" id="ARBA00023136"/>
    </source>
</evidence>
<keyword evidence="4 7" id="KW-1133">Transmembrane helix</keyword>
<proteinExistence type="inferred from homology"/>
<feature type="transmembrane region" description="Helical" evidence="7">
    <location>
        <begin position="58"/>
        <end position="77"/>
    </location>
</feature>
<feature type="transmembrane region" description="Helical" evidence="7">
    <location>
        <begin position="5"/>
        <end position="22"/>
    </location>
</feature>
<dbReference type="Pfam" id="PF00893">
    <property type="entry name" value="Multi_Drug_Res"/>
    <property type="match status" value="1"/>
</dbReference>
<comment type="similarity">
    <text evidence="6">Belongs to the drug/metabolite transporter (DMT) superfamily. Small multidrug resistance (SMR) (TC 2.A.7.1) family.</text>
</comment>
<organism evidence="8 9">
    <name type="scientific">Paenibacillus eucommiae</name>
    <dbReference type="NCBI Taxonomy" id="1355755"/>
    <lineage>
        <taxon>Bacteria</taxon>
        <taxon>Bacillati</taxon>
        <taxon>Bacillota</taxon>
        <taxon>Bacilli</taxon>
        <taxon>Bacillales</taxon>
        <taxon>Paenibacillaceae</taxon>
        <taxon>Paenibacillus</taxon>
    </lineage>
</organism>
<evidence type="ECO:0000256" key="7">
    <source>
        <dbReference type="SAM" id="Phobius"/>
    </source>
</evidence>
<keyword evidence="3 6" id="KW-0812">Transmembrane</keyword>
<keyword evidence="9" id="KW-1185">Reference proteome</keyword>
<sequence length="114" mass="12612">MNKNWMMVFSAGLMEVIWVSGLKHSTTWWMWLITAVVLVFSFIVLIRSFKKLPVGTVYAVFTGLGTAGTVAAEMLVFNEPFRWEKALLILILLIGVVGLKAVTHEPAKKGVSAS</sequence>
<dbReference type="InterPro" id="IPR000390">
    <property type="entry name" value="Small_drug/metabolite_transptr"/>
</dbReference>
<evidence type="ECO:0000256" key="4">
    <source>
        <dbReference type="ARBA" id="ARBA00022989"/>
    </source>
</evidence>
<gene>
    <name evidence="8" type="ORF">J2Z66_004470</name>
</gene>
<evidence type="ECO:0000313" key="8">
    <source>
        <dbReference type="EMBL" id="MBP1992857.1"/>
    </source>
</evidence>
<dbReference type="InterPro" id="IPR045324">
    <property type="entry name" value="Small_multidrug_res"/>
</dbReference>
<dbReference type="PANTHER" id="PTHR30561:SF7">
    <property type="entry name" value="GUANIDINIUM EFFLUX SYSTEM SUBUNIT GDNC-RELATED"/>
    <property type="match status" value="1"/>
</dbReference>
<keyword evidence="5 7" id="KW-0472">Membrane</keyword>
<evidence type="ECO:0000313" key="9">
    <source>
        <dbReference type="Proteomes" id="UP001519287"/>
    </source>
</evidence>
<comment type="caution">
    <text evidence="8">The sequence shown here is derived from an EMBL/GenBank/DDBJ whole genome shotgun (WGS) entry which is preliminary data.</text>
</comment>
<keyword evidence="2" id="KW-1003">Cell membrane</keyword>
<name>A0ABS4IZ35_9BACL</name>